<gene>
    <name evidence="2" type="ORF">BWI75_25260</name>
</gene>
<keyword evidence="3" id="KW-1185">Reference proteome</keyword>
<dbReference type="SUPFAM" id="SSF47413">
    <property type="entry name" value="lambda repressor-like DNA-binding domains"/>
    <property type="match status" value="1"/>
</dbReference>
<dbReference type="SMART" id="SM00530">
    <property type="entry name" value="HTH_XRE"/>
    <property type="match status" value="1"/>
</dbReference>
<dbReference type="Pfam" id="PF01381">
    <property type="entry name" value="HTH_3"/>
    <property type="match status" value="1"/>
</dbReference>
<dbReference type="InterPro" id="IPR001387">
    <property type="entry name" value="Cro/C1-type_HTH"/>
</dbReference>
<dbReference type="Gene3D" id="1.10.260.40">
    <property type="entry name" value="lambda repressor-like DNA-binding domains"/>
    <property type="match status" value="1"/>
</dbReference>
<dbReference type="RefSeq" id="WP_105219365.1">
    <property type="nucleotide sequence ID" value="NZ_CAWNSU010000034.1"/>
</dbReference>
<dbReference type="InterPro" id="IPR010982">
    <property type="entry name" value="Lambda_DNA-bd_dom_sf"/>
</dbReference>
<feature type="domain" description="HTH cro/C1-type" evidence="1">
    <location>
        <begin position="42"/>
        <end position="96"/>
    </location>
</feature>
<sequence length="124" mass="13816">MTQKTTSGTISWKSVRDSVLADPEVRAEYDALEDEFNLARTVIALRTESGLTQRDLAERVGIKQPQLARIEAGRQIPKLETLALLAEGAGYTVEVNFIPKSGKKRSQKIKPIKVTPHELMTGRR</sequence>
<proteinExistence type="predicted"/>
<dbReference type="EMBL" id="NAPY01000086">
    <property type="protein sequence ID" value="MUL39486.1"/>
    <property type="molecule type" value="Genomic_DNA"/>
</dbReference>
<evidence type="ECO:0000313" key="3">
    <source>
        <dbReference type="Proteomes" id="UP000441797"/>
    </source>
</evidence>
<protein>
    <submittedName>
        <fullName evidence="2">Transcriptional regulator</fullName>
    </submittedName>
</protein>
<dbReference type="PROSITE" id="PS50943">
    <property type="entry name" value="HTH_CROC1"/>
    <property type="match status" value="1"/>
</dbReference>
<accession>A0A6N8G7L7</accession>
<dbReference type="GO" id="GO:0003677">
    <property type="term" value="F:DNA binding"/>
    <property type="evidence" value="ECO:0007669"/>
    <property type="project" value="InterPro"/>
</dbReference>
<evidence type="ECO:0000313" key="2">
    <source>
        <dbReference type="EMBL" id="MUL39486.1"/>
    </source>
</evidence>
<dbReference type="Proteomes" id="UP000441797">
    <property type="component" value="Unassembled WGS sequence"/>
</dbReference>
<comment type="caution">
    <text evidence="2">The sequence shown here is derived from an EMBL/GenBank/DDBJ whole genome shotgun (WGS) entry which is preliminary data.</text>
</comment>
<dbReference type="CDD" id="cd00093">
    <property type="entry name" value="HTH_XRE"/>
    <property type="match status" value="1"/>
</dbReference>
<reference evidence="2 3" key="1">
    <citation type="journal article" date="2019" name="Front. Microbiol.">
        <title>Genomic Features for Desiccation Tolerance and Sugar Biosynthesis in the Extremophile Gloeocapsopsis sp. UTEX B3054.</title>
        <authorList>
            <person name="Urrejola C."/>
            <person name="Alcorta J."/>
            <person name="Salas L."/>
            <person name="Vasquez M."/>
            <person name="Polz M.F."/>
            <person name="Vicuna R."/>
            <person name="Diez B."/>
        </authorList>
    </citation>
    <scope>NUCLEOTIDE SEQUENCE [LARGE SCALE GENOMIC DNA]</scope>
    <source>
        <strain evidence="2 3">1H9</strain>
    </source>
</reference>
<dbReference type="OrthoDB" id="572992at2"/>
<evidence type="ECO:0000259" key="1">
    <source>
        <dbReference type="PROSITE" id="PS50943"/>
    </source>
</evidence>
<organism evidence="2 3">
    <name type="scientific">Gloeocapsopsis dulcis AAB1 = 1H9</name>
    <dbReference type="NCBI Taxonomy" id="1433147"/>
    <lineage>
        <taxon>Bacteria</taxon>
        <taxon>Bacillati</taxon>
        <taxon>Cyanobacteriota</taxon>
        <taxon>Cyanophyceae</taxon>
        <taxon>Oscillatoriophycideae</taxon>
        <taxon>Chroococcales</taxon>
        <taxon>Chroococcaceae</taxon>
        <taxon>Gloeocapsopsis</taxon>
        <taxon>Gloeocapsopsis dulcis</taxon>
    </lineage>
</organism>
<name>A0A6N8G7L7_9CHRO</name>
<dbReference type="AlphaFoldDB" id="A0A6N8G7L7"/>